<protein>
    <submittedName>
        <fullName evidence="2">Uncharacterized protein</fullName>
    </submittedName>
</protein>
<name>A0A0L0NUA0_CANAR</name>
<evidence type="ECO:0000313" key="3">
    <source>
        <dbReference type="Proteomes" id="UP000037122"/>
    </source>
</evidence>
<feature type="region of interest" description="Disordered" evidence="1">
    <location>
        <begin position="1"/>
        <end position="52"/>
    </location>
</feature>
<gene>
    <name evidence="2" type="ORF">QG37_06178</name>
</gene>
<evidence type="ECO:0000256" key="1">
    <source>
        <dbReference type="SAM" id="MobiDB-lite"/>
    </source>
</evidence>
<reference evidence="3" key="1">
    <citation type="journal article" date="2015" name="BMC Genomics">
        <title>Draft genome of a commonly misdiagnosed multidrug resistant pathogen Candida auris.</title>
        <authorList>
            <person name="Chatterjee S."/>
            <person name="Alampalli S.V."/>
            <person name="Nageshan R.K."/>
            <person name="Chettiar S.T."/>
            <person name="Joshi S."/>
            <person name="Tatu U.S."/>
        </authorList>
    </citation>
    <scope>NUCLEOTIDE SEQUENCE [LARGE SCALE GENOMIC DNA]</scope>
    <source>
        <strain evidence="3">6684</strain>
    </source>
</reference>
<feature type="compositionally biased region" description="Basic and acidic residues" evidence="1">
    <location>
        <begin position="42"/>
        <end position="52"/>
    </location>
</feature>
<dbReference type="AlphaFoldDB" id="A0A0L0NUA0"/>
<sequence length="143" mass="15570">MAQGGVRSPGESSPGESVGGDEWSRKAAGRGVSDASRQQLPTRHENRGHATRVHVEMVKGPVWVHGQTKPSEMAANVLSLAPGANIPLVRYQPGPTLEKKRCAGLVGATQGTEKGYLWLRLGMIHCFETFRFDLLVFDFLFVV</sequence>
<organism evidence="2 3">
    <name type="scientific">Candidozyma auris</name>
    <name type="common">Yeast</name>
    <name type="synonym">Candida auris</name>
    <dbReference type="NCBI Taxonomy" id="498019"/>
    <lineage>
        <taxon>Eukaryota</taxon>
        <taxon>Fungi</taxon>
        <taxon>Dikarya</taxon>
        <taxon>Ascomycota</taxon>
        <taxon>Saccharomycotina</taxon>
        <taxon>Pichiomycetes</taxon>
        <taxon>Metschnikowiaceae</taxon>
        <taxon>Candidozyma</taxon>
    </lineage>
</organism>
<dbReference type="VEuPathDB" id="FungiDB:QG37_06178"/>
<comment type="caution">
    <text evidence="2">The sequence shown here is derived from an EMBL/GenBank/DDBJ whole genome shotgun (WGS) entry which is preliminary data.</text>
</comment>
<dbReference type="EMBL" id="LGST01000041">
    <property type="protein sequence ID" value="KND97767.1"/>
    <property type="molecule type" value="Genomic_DNA"/>
</dbReference>
<evidence type="ECO:0000313" key="2">
    <source>
        <dbReference type="EMBL" id="KND97767.1"/>
    </source>
</evidence>
<accession>A0A0L0NUA0</accession>
<feature type="compositionally biased region" description="Low complexity" evidence="1">
    <location>
        <begin position="1"/>
        <end position="16"/>
    </location>
</feature>
<dbReference type="Proteomes" id="UP000037122">
    <property type="component" value="Unassembled WGS sequence"/>
</dbReference>
<proteinExistence type="predicted"/>